<dbReference type="GO" id="GO:0046933">
    <property type="term" value="F:proton-transporting ATP synthase activity, rotational mechanism"/>
    <property type="evidence" value="ECO:0007669"/>
    <property type="project" value="EnsemblFungi"/>
</dbReference>
<dbReference type="PANTHER" id="PTHR12733:SF3">
    <property type="entry name" value="ATP SYNTHASE F(0) COMPLEX SUBUNIT B1, MITOCHONDRIAL"/>
    <property type="match status" value="1"/>
</dbReference>
<reference evidence="10" key="1">
    <citation type="journal article" date="2016" name="Nat. Commun.">
        <title>Genome analysis of three Pneumocystis species reveals adaptation mechanisms to life exclusively in mammalian hosts.</title>
        <authorList>
            <person name="Ma L."/>
            <person name="Chen Z."/>
            <person name="Huang D.W."/>
            <person name="Kutty G."/>
            <person name="Ishihara M."/>
            <person name="Wang H."/>
            <person name="Abouelleil A."/>
            <person name="Bishop L."/>
            <person name="Davey E."/>
            <person name="Deng R."/>
            <person name="Deng X."/>
            <person name="Fan L."/>
            <person name="Fantoni G."/>
            <person name="Fitzgerald M."/>
            <person name="Gogineni E."/>
            <person name="Goldberg J.M."/>
            <person name="Handley G."/>
            <person name="Hu X."/>
            <person name="Huber C."/>
            <person name="Jiao X."/>
            <person name="Jones K."/>
            <person name="Levin J.Z."/>
            <person name="Liu Y."/>
            <person name="Macdonald P."/>
            <person name="Melnikov A."/>
            <person name="Raley C."/>
            <person name="Sassi M."/>
            <person name="Sherman B.T."/>
            <person name="Song X."/>
            <person name="Sykes S."/>
            <person name="Tran B."/>
            <person name="Walsh L."/>
            <person name="Xia Y."/>
            <person name="Yang J."/>
            <person name="Young S."/>
            <person name="Zeng Q."/>
            <person name="Zheng X."/>
            <person name="Stephens R."/>
            <person name="Nusbaum C."/>
            <person name="Birren B.W."/>
            <person name="Azadi P."/>
            <person name="Lempicki R.A."/>
            <person name="Cuomo C.A."/>
            <person name="Kovacs J.A."/>
        </authorList>
    </citation>
    <scope>NUCLEOTIDE SEQUENCE [LARGE SCALE GENOMIC DNA]</scope>
    <source>
        <strain evidence="10">B80</strain>
    </source>
</reference>
<dbReference type="EMBL" id="LFVZ01000001">
    <property type="protein sequence ID" value="KTW31439.1"/>
    <property type="molecule type" value="Genomic_DNA"/>
</dbReference>
<evidence type="ECO:0000256" key="5">
    <source>
        <dbReference type="ARBA" id="ARBA00023065"/>
    </source>
</evidence>
<organism evidence="9 10">
    <name type="scientific">Pneumocystis carinii (strain B80)</name>
    <name type="common">Rat pneumocystis pneumonia agent</name>
    <name type="synonym">Pneumocystis carinii f. sp. carinii</name>
    <dbReference type="NCBI Taxonomy" id="1408658"/>
    <lineage>
        <taxon>Eukaryota</taxon>
        <taxon>Fungi</taxon>
        <taxon>Dikarya</taxon>
        <taxon>Ascomycota</taxon>
        <taxon>Taphrinomycotina</taxon>
        <taxon>Pneumocystomycetes</taxon>
        <taxon>Pneumocystaceae</taxon>
        <taxon>Pneumocystis</taxon>
    </lineage>
</organism>
<keyword evidence="6 8" id="KW-0496">Mitochondrion</keyword>
<dbReference type="GO" id="GO:0045259">
    <property type="term" value="C:proton-transporting ATP synthase complex"/>
    <property type="evidence" value="ECO:0007669"/>
    <property type="project" value="UniProtKB-KW"/>
</dbReference>
<evidence type="ECO:0000256" key="2">
    <source>
        <dbReference type="ARBA" id="ARBA00022547"/>
    </source>
</evidence>
<keyword evidence="7 8" id="KW-0472">Membrane</keyword>
<comment type="subcellular location">
    <subcellularLocation>
        <location evidence="8">Mitochondrion</location>
    </subcellularLocation>
    <subcellularLocation>
        <location evidence="8">Mitochondrion inner membrane</location>
    </subcellularLocation>
</comment>
<comment type="similarity">
    <text evidence="8">Belongs to the eukaryotic ATPase B chain family.</text>
</comment>
<dbReference type="GO" id="GO:0065003">
    <property type="term" value="P:protein-containing complex assembly"/>
    <property type="evidence" value="ECO:0007669"/>
    <property type="project" value="EnsemblFungi"/>
</dbReference>
<evidence type="ECO:0000256" key="4">
    <source>
        <dbReference type="ARBA" id="ARBA00022792"/>
    </source>
</evidence>
<dbReference type="OrthoDB" id="67388at2759"/>
<dbReference type="AlphaFoldDB" id="A0A0W4ZST7"/>
<keyword evidence="5 8" id="KW-0406">Ion transport</keyword>
<evidence type="ECO:0000256" key="7">
    <source>
        <dbReference type="ARBA" id="ARBA00023136"/>
    </source>
</evidence>
<dbReference type="RefSeq" id="XP_018227555.1">
    <property type="nucleotide sequence ID" value="XM_018372104.1"/>
</dbReference>
<dbReference type="Pfam" id="PF05405">
    <property type="entry name" value="Mt_ATP-synt_B"/>
    <property type="match status" value="1"/>
</dbReference>
<evidence type="ECO:0000256" key="1">
    <source>
        <dbReference type="ARBA" id="ARBA00022448"/>
    </source>
</evidence>
<protein>
    <recommendedName>
        <fullName evidence="8">ATP synthase subunit 4</fullName>
    </recommendedName>
</protein>
<keyword evidence="1 8" id="KW-0813">Transport</keyword>
<dbReference type="VEuPathDB" id="FungiDB:T552_04053"/>
<dbReference type="Gene3D" id="1.20.5.2210">
    <property type="match status" value="1"/>
</dbReference>
<dbReference type="SUPFAM" id="SSF161060">
    <property type="entry name" value="ATP synthase B chain-like"/>
    <property type="match status" value="1"/>
</dbReference>
<dbReference type="InterPro" id="IPR008688">
    <property type="entry name" value="ATP_synth_Bsub_B/MI25"/>
</dbReference>
<dbReference type="GO" id="GO:0005743">
    <property type="term" value="C:mitochondrial inner membrane"/>
    <property type="evidence" value="ECO:0007669"/>
    <property type="project" value="UniProtKB-SubCell"/>
</dbReference>
<dbReference type="InterPro" id="IPR013837">
    <property type="entry name" value="ATP_synth_F0_suB"/>
</dbReference>
<keyword evidence="3 8" id="KW-0375">Hydrogen ion transport</keyword>
<gene>
    <name evidence="9" type="ORF">T552_04053</name>
</gene>
<evidence type="ECO:0000256" key="8">
    <source>
        <dbReference type="RuleBase" id="RU368017"/>
    </source>
</evidence>
<keyword evidence="4 8" id="KW-0999">Mitochondrion inner membrane</keyword>
<comment type="caution">
    <text evidence="9">The sequence shown here is derived from an EMBL/GenBank/DDBJ whole genome shotgun (WGS) entry which is preliminary data.</text>
</comment>
<dbReference type="Proteomes" id="UP000054454">
    <property type="component" value="Unassembled WGS sequence"/>
</dbReference>
<evidence type="ECO:0000313" key="9">
    <source>
        <dbReference type="EMBL" id="KTW31439.1"/>
    </source>
</evidence>
<evidence type="ECO:0000313" key="10">
    <source>
        <dbReference type="Proteomes" id="UP000054454"/>
    </source>
</evidence>
<evidence type="ECO:0000256" key="6">
    <source>
        <dbReference type="ARBA" id="ARBA00023128"/>
    </source>
</evidence>
<comment type="subunit">
    <text evidence="8">F-type ATPases have 2 components, CF(1) - the catalytic core - and CF(0) - the membrane proton channel. In yeast, the dimeric form of ATP synthase consists of 17 polypeptides: alpha, beta, gamma, delta, epsilon, 4 (B), 5 (OSCP), 6 (A), 8, 9 (C), d, E (Tim11), f, g, h, i/j and k.</text>
</comment>
<proteinExistence type="inferred from homology"/>
<dbReference type="PANTHER" id="PTHR12733">
    <property type="entry name" value="MITOCHONDRIAL ATP SYNTHASE B CHAIN"/>
    <property type="match status" value="1"/>
</dbReference>
<accession>A0A0W4ZST7</accession>
<name>A0A0W4ZST7_PNEC8</name>
<evidence type="ECO:0000256" key="3">
    <source>
        <dbReference type="ARBA" id="ARBA00022781"/>
    </source>
</evidence>
<dbReference type="GeneID" id="28938307"/>
<dbReference type="GO" id="GO:0046961">
    <property type="term" value="F:proton-transporting ATPase activity, rotational mechanism"/>
    <property type="evidence" value="ECO:0007669"/>
    <property type="project" value="EnsemblFungi"/>
</dbReference>
<keyword evidence="2 8" id="KW-0138">CF(0)</keyword>
<comment type="function">
    <text evidence="8">Subunit b, of the mitochondrial membrane ATP synthase complex (F(1)F(0) ATP synthase or Complex V) that produces ATP from ADP in the presence of a proton gradient across the membrane which is generated by electron transport complexes of the respiratory chain. ATP synthase complex consist of a soluble F(1) head domain - the catalytic core - and a membrane F(1) domain - the membrane proton channel. These two domains are linked by a central stalk rotating inside the F(1) region and a stationary peripheral stalk. During catalysis, ATP synthesis in the catalytic domain of F(1) is coupled via a rotary mechanism of the central stalk subunits to proton translocation. In vivo, can only synthesize ATP although its ATP hydrolase activity can be activated artificially in vitro. Part of the complex F(0) domain. Part of the complex F(0) domain and the peripheric stalk, which acts as a stator to hold the catalytic alpha(3)beta(3) subcomplex and subunit a/ATP6 static relative to the rotary elements.</text>
</comment>
<sequence>MDPKLKAESIIDMMPKSSFLSKTGMIATGTVLSIAAISNELYVVNEETIILGSFLSIVWFLVKSGKQGYINWMDGHINHVRSLLNNAREQHKEVINERIKAVKPLKDVVDVTKNLFEVSKETVNMEAKAFELSQFVAAQQQAKAVLDSWVRYESALRQREQAYLANTVISKVEKELQQPKIQQQILDQSITKIESHLSSLLYFFNIY</sequence>
<keyword evidence="10" id="KW-1185">Reference proteome</keyword>